<sequence>MARYRLRYLSRAFLLLIAGLLSLAGVVFVPSSERVIDIPVAGFQPGTVRLIQGLWVARQPDGEFFVFLNRDPHLLHPTQWVEPRHLFISPAHGEVYGIDGVCRAGPCNARPPGSLYRVASKLDGDRLAIYPERPISGGIHPKPIDRYTISGAASTVPSTPVPARERAVSVPSPPPLPPAGATPTKRVVPPGSVAPPGLIVHPPEIAGKIVHWSQSSYMFRTGIRDSANGRILTLDIWERIGDDGLPIAFQAVSTLPNGTFHQANIRVPGAYATIWGPNDPMVTRSSGCAGVVTQTHDDSRPLGAPPRFVDETVVKALGYHREGGLTTELPVTPVLDGVQPSLRYGPEDTARRWVKVESADGITTWEAVEIGTHGRVLASKLRRVDAISGTVDEHWTVYGPVDVYDPALVPASVFALTQHILEHCRQ</sequence>
<dbReference type="OrthoDB" id="9794779at2"/>
<protein>
    <recommendedName>
        <fullName evidence="6">Rieske domain-containing protein</fullName>
    </recommendedName>
</protein>
<comment type="caution">
    <text evidence="7">The sequence shown here is derived from an EMBL/GenBank/DDBJ whole genome shotgun (WGS) entry which is preliminary data.</text>
</comment>
<keyword evidence="4" id="KW-0411">Iron-sulfur</keyword>
<evidence type="ECO:0000256" key="4">
    <source>
        <dbReference type="ARBA" id="ARBA00023014"/>
    </source>
</evidence>
<dbReference type="PROSITE" id="PS51296">
    <property type="entry name" value="RIESKE"/>
    <property type="match status" value="1"/>
</dbReference>
<evidence type="ECO:0000256" key="1">
    <source>
        <dbReference type="ARBA" id="ARBA00022714"/>
    </source>
</evidence>
<dbReference type="Proteomes" id="UP000004221">
    <property type="component" value="Unassembled WGS sequence"/>
</dbReference>
<proteinExistence type="predicted"/>
<keyword evidence="1" id="KW-0001">2Fe-2S</keyword>
<evidence type="ECO:0000313" key="8">
    <source>
        <dbReference type="Proteomes" id="UP000004221"/>
    </source>
</evidence>
<reference evidence="7 8" key="1">
    <citation type="journal article" date="2012" name="ISME J.">
        <title>Nitrification expanded: discovery, physiology and genomics of a nitrite-oxidizing bacterium from the phylum Chloroflexi.</title>
        <authorList>
            <person name="Sorokin D.Y."/>
            <person name="Lucker S."/>
            <person name="Vejmelkova D."/>
            <person name="Kostrikina N.A."/>
            <person name="Kleerebezem R."/>
            <person name="Rijpstra W.I."/>
            <person name="Damste J.S."/>
            <person name="Le Paslier D."/>
            <person name="Muyzer G."/>
            <person name="Wagner M."/>
            <person name="van Loosdrecht M.C."/>
            <person name="Daims H."/>
        </authorList>
    </citation>
    <scope>NUCLEOTIDE SEQUENCE [LARGE SCALE GENOMIC DNA]</scope>
    <source>
        <strain evidence="8">none</strain>
    </source>
</reference>
<evidence type="ECO:0000259" key="6">
    <source>
        <dbReference type="PROSITE" id="PS51296"/>
    </source>
</evidence>
<dbReference type="GO" id="GO:0046872">
    <property type="term" value="F:metal ion binding"/>
    <property type="evidence" value="ECO:0007669"/>
    <property type="project" value="UniProtKB-KW"/>
</dbReference>
<evidence type="ECO:0000256" key="2">
    <source>
        <dbReference type="ARBA" id="ARBA00022723"/>
    </source>
</evidence>
<dbReference type="EMBL" id="CAGS01000382">
    <property type="protein sequence ID" value="CCF85071.1"/>
    <property type="molecule type" value="Genomic_DNA"/>
</dbReference>
<gene>
    <name evidence="7" type="ORF">NITHO_4420009</name>
</gene>
<keyword evidence="2" id="KW-0479">Metal-binding</keyword>
<dbReference type="GO" id="GO:0051537">
    <property type="term" value="F:2 iron, 2 sulfur cluster binding"/>
    <property type="evidence" value="ECO:0007669"/>
    <property type="project" value="UniProtKB-KW"/>
</dbReference>
<feature type="region of interest" description="Disordered" evidence="5">
    <location>
        <begin position="155"/>
        <end position="186"/>
    </location>
</feature>
<feature type="compositionally biased region" description="Pro residues" evidence="5">
    <location>
        <begin position="171"/>
        <end position="180"/>
    </location>
</feature>
<name>I4EK59_9BACT</name>
<dbReference type="RefSeq" id="WP_008479717.1">
    <property type="nucleotide sequence ID" value="NZ_CAGS01000382.1"/>
</dbReference>
<evidence type="ECO:0000256" key="3">
    <source>
        <dbReference type="ARBA" id="ARBA00023004"/>
    </source>
</evidence>
<organism evidence="7 8">
    <name type="scientific">Nitrolancea hollandica Lb</name>
    <dbReference type="NCBI Taxonomy" id="1129897"/>
    <lineage>
        <taxon>Bacteria</taxon>
        <taxon>Pseudomonadati</taxon>
        <taxon>Thermomicrobiota</taxon>
        <taxon>Thermomicrobia</taxon>
        <taxon>Sphaerobacterales</taxon>
        <taxon>Sphaerobacterineae</taxon>
        <taxon>Sphaerobacteraceae</taxon>
        <taxon>Nitrolancea</taxon>
    </lineage>
</organism>
<dbReference type="Gene3D" id="2.102.10.10">
    <property type="entry name" value="Rieske [2Fe-2S] iron-sulphur domain"/>
    <property type="match status" value="1"/>
</dbReference>
<dbReference type="SUPFAM" id="SSF50022">
    <property type="entry name" value="ISP domain"/>
    <property type="match status" value="1"/>
</dbReference>
<keyword evidence="3" id="KW-0408">Iron</keyword>
<dbReference type="InterPro" id="IPR036922">
    <property type="entry name" value="Rieske_2Fe-2S_sf"/>
</dbReference>
<keyword evidence="8" id="KW-1185">Reference proteome</keyword>
<dbReference type="InterPro" id="IPR017941">
    <property type="entry name" value="Rieske_2Fe-2S"/>
</dbReference>
<dbReference type="AlphaFoldDB" id="I4EK59"/>
<evidence type="ECO:0000256" key="5">
    <source>
        <dbReference type="SAM" id="MobiDB-lite"/>
    </source>
</evidence>
<accession>I4EK59</accession>
<evidence type="ECO:0000313" key="7">
    <source>
        <dbReference type="EMBL" id="CCF85071.1"/>
    </source>
</evidence>
<feature type="domain" description="Rieske" evidence="6">
    <location>
        <begin position="35"/>
        <end position="129"/>
    </location>
</feature>